<evidence type="ECO:0000313" key="2">
    <source>
        <dbReference type="EMBL" id="VEN39707.1"/>
    </source>
</evidence>
<sequence length="69" mass="8276">MSFVYCCYCLLYNKYLSSFIVVSMLNSFNLCMLPARIKTQKINLITLFYDCFYLDNKRIIRGNMILKYC</sequence>
<keyword evidence="1" id="KW-1133">Transmembrane helix</keyword>
<accession>A0A653BXN2</accession>
<dbReference type="OrthoDB" id="6770542at2759"/>
<dbReference type="Proteomes" id="UP000410492">
    <property type="component" value="Unassembled WGS sequence"/>
</dbReference>
<evidence type="ECO:0000256" key="1">
    <source>
        <dbReference type="SAM" id="Phobius"/>
    </source>
</evidence>
<feature type="transmembrane region" description="Helical" evidence="1">
    <location>
        <begin position="15"/>
        <end position="35"/>
    </location>
</feature>
<dbReference type="AlphaFoldDB" id="A0A653BXN2"/>
<keyword evidence="1" id="KW-0812">Transmembrane</keyword>
<evidence type="ECO:0000313" key="3">
    <source>
        <dbReference type="Proteomes" id="UP000410492"/>
    </source>
</evidence>
<reference evidence="2 3" key="1">
    <citation type="submission" date="2019-01" db="EMBL/GenBank/DDBJ databases">
        <authorList>
            <person name="Sayadi A."/>
        </authorList>
    </citation>
    <scope>NUCLEOTIDE SEQUENCE [LARGE SCALE GENOMIC DNA]</scope>
</reference>
<keyword evidence="3" id="KW-1185">Reference proteome</keyword>
<gene>
    <name evidence="2" type="ORF">CALMAC_LOCUS4136</name>
</gene>
<dbReference type="EMBL" id="CAACVG010005871">
    <property type="protein sequence ID" value="VEN39707.1"/>
    <property type="molecule type" value="Genomic_DNA"/>
</dbReference>
<dbReference type="SUPFAM" id="SSF55608">
    <property type="entry name" value="Homing endonucleases"/>
    <property type="match status" value="1"/>
</dbReference>
<organism evidence="2 3">
    <name type="scientific">Callosobruchus maculatus</name>
    <name type="common">Southern cowpea weevil</name>
    <name type="synonym">Pulse bruchid</name>
    <dbReference type="NCBI Taxonomy" id="64391"/>
    <lineage>
        <taxon>Eukaryota</taxon>
        <taxon>Metazoa</taxon>
        <taxon>Ecdysozoa</taxon>
        <taxon>Arthropoda</taxon>
        <taxon>Hexapoda</taxon>
        <taxon>Insecta</taxon>
        <taxon>Pterygota</taxon>
        <taxon>Neoptera</taxon>
        <taxon>Endopterygota</taxon>
        <taxon>Coleoptera</taxon>
        <taxon>Polyphaga</taxon>
        <taxon>Cucujiformia</taxon>
        <taxon>Chrysomeloidea</taxon>
        <taxon>Chrysomelidae</taxon>
        <taxon>Bruchinae</taxon>
        <taxon>Bruchini</taxon>
        <taxon>Callosobruchus</taxon>
    </lineage>
</organism>
<name>A0A653BXN2_CALMS</name>
<protein>
    <submittedName>
        <fullName evidence="2">Uncharacterized protein</fullName>
    </submittedName>
</protein>
<dbReference type="InterPro" id="IPR027434">
    <property type="entry name" value="Homing_endonucl"/>
</dbReference>
<proteinExistence type="predicted"/>
<keyword evidence="1" id="KW-0472">Membrane</keyword>